<reference evidence="1 2" key="1">
    <citation type="submission" date="2019-04" db="EMBL/GenBank/DDBJ databases">
        <title>Nine Novel Phages from a Plateau Lake in Southwest China Provide Insights into Aeromonas Phage Diversity.</title>
        <authorList>
            <person name="Xiao W."/>
            <person name="Bai M."/>
            <person name="Wang Y."/>
            <person name="Cui X."/>
        </authorList>
    </citation>
    <scope>NUCLEOTIDE SEQUENCE [LARGE SCALE GENOMIC DNA]</scope>
</reference>
<accession>A0A4Y5TYA9</accession>
<gene>
    <name evidence="1" type="ORF">2L372D_095</name>
</gene>
<name>A0A4Y5TYA9_9CAUD</name>
<evidence type="ECO:0000313" key="2">
    <source>
        <dbReference type="Proteomes" id="UP000316128"/>
    </source>
</evidence>
<evidence type="ECO:0000313" key="1">
    <source>
        <dbReference type="EMBL" id="QDB74009.1"/>
    </source>
</evidence>
<proteinExistence type="predicted"/>
<dbReference type="Proteomes" id="UP000316128">
    <property type="component" value="Segment"/>
</dbReference>
<sequence>MSYSLIGSNSLLPQVILNARSRSSVKDPSSPFENDNNTITFTNKTINKCSVQPLTGDAVKKFESQLSEAGLKSYESYYLWTSDPLIVGIDGTGIMSDQVQLNSITGRQLWFTVLRALSFPYTGVSRYQYLVILEPSAFE</sequence>
<dbReference type="EMBL" id="MK804893">
    <property type="protein sequence ID" value="QDB74009.1"/>
    <property type="molecule type" value="Genomic_DNA"/>
</dbReference>
<protein>
    <submittedName>
        <fullName evidence="1">Uncharacterized protein</fullName>
    </submittedName>
</protein>
<organism evidence="1 2">
    <name type="scientific">Aeromonas phage 2L372D</name>
    <dbReference type="NCBI Taxonomy" id="2588097"/>
    <lineage>
        <taxon>Viruses</taxon>
        <taxon>Duplodnaviria</taxon>
        <taxon>Heunggongvirae</taxon>
        <taxon>Uroviricota</taxon>
        <taxon>Caudoviricetes</taxon>
        <taxon>Plateaulakevirus</taxon>
        <taxon>Plateaulakevirus pv2L372D</taxon>
    </lineage>
</organism>
<keyword evidence="2" id="KW-1185">Reference proteome</keyword>